<evidence type="ECO:0000313" key="2">
    <source>
        <dbReference type="WBParaSite" id="nRc.2.0.1.t27547-RA"/>
    </source>
</evidence>
<name>A0A915JN83_ROMCU</name>
<dbReference type="WBParaSite" id="nRc.2.0.1.t27547-RA">
    <property type="protein sequence ID" value="nRc.2.0.1.t27547-RA"/>
    <property type="gene ID" value="nRc.2.0.1.g27547"/>
</dbReference>
<organism evidence="1 2">
    <name type="scientific">Romanomermis culicivorax</name>
    <name type="common">Nematode worm</name>
    <dbReference type="NCBI Taxonomy" id="13658"/>
    <lineage>
        <taxon>Eukaryota</taxon>
        <taxon>Metazoa</taxon>
        <taxon>Ecdysozoa</taxon>
        <taxon>Nematoda</taxon>
        <taxon>Enoplea</taxon>
        <taxon>Dorylaimia</taxon>
        <taxon>Mermithida</taxon>
        <taxon>Mermithoidea</taxon>
        <taxon>Mermithidae</taxon>
        <taxon>Romanomermis</taxon>
    </lineage>
</organism>
<sequence>MKIIQEKKEIGEAPASAPVRGNKTSSIHRITSSIYNRIEILNMKKVKMSLTFQIFQFSSAVFDGRVLPIQDVTQSFEHKFRVEDWGVGYRSVGQNSAKVFGRFCRRFVHSGQLVTVSIDVQRRRSGQVGHSDGAALSFRRTECVN</sequence>
<proteinExistence type="predicted"/>
<evidence type="ECO:0000313" key="1">
    <source>
        <dbReference type="Proteomes" id="UP000887565"/>
    </source>
</evidence>
<dbReference type="AlphaFoldDB" id="A0A915JN83"/>
<keyword evidence="1" id="KW-1185">Reference proteome</keyword>
<protein>
    <submittedName>
        <fullName evidence="2">Uncharacterized protein</fullName>
    </submittedName>
</protein>
<dbReference type="Proteomes" id="UP000887565">
    <property type="component" value="Unplaced"/>
</dbReference>
<accession>A0A915JN83</accession>
<reference evidence="2" key="1">
    <citation type="submission" date="2022-11" db="UniProtKB">
        <authorList>
            <consortium name="WormBaseParasite"/>
        </authorList>
    </citation>
    <scope>IDENTIFICATION</scope>
</reference>